<sequence length="62" mass="7456">MQKGHADDWRRYLEKTGNLKLKPLIKPKEDLEKAKLAIEDMKKFRNLKQLEDAWKGYLELKN</sequence>
<protein>
    <submittedName>
        <fullName evidence="1">Uncharacterized protein</fullName>
    </submittedName>
</protein>
<comment type="caution">
    <text evidence="1">The sequence shown here is derived from an EMBL/GenBank/DDBJ whole genome shotgun (WGS) entry which is preliminary data.</text>
</comment>
<proteinExistence type="predicted"/>
<organism evidence="1 2">
    <name type="scientific">Candidatus Schekmanbacteria bacterium GWA2_38_11</name>
    <dbReference type="NCBI Taxonomy" id="1817876"/>
    <lineage>
        <taxon>Bacteria</taxon>
        <taxon>Candidatus Schekmaniibacteriota</taxon>
    </lineage>
</organism>
<name>A0A1F7RPN3_9BACT</name>
<evidence type="ECO:0000313" key="2">
    <source>
        <dbReference type="Proteomes" id="UP000178526"/>
    </source>
</evidence>
<dbReference type="Proteomes" id="UP000178526">
    <property type="component" value="Unassembled WGS sequence"/>
</dbReference>
<reference evidence="1 2" key="1">
    <citation type="journal article" date="2016" name="Nat. Commun.">
        <title>Thousands of microbial genomes shed light on interconnected biogeochemical processes in an aquifer system.</title>
        <authorList>
            <person name="Anantharaman K."/>
            <person name="Brown C.T."/>
            <person name="Hug L.A."/>
            <person name="Sharon I."/>
            <person name="Castelle C.J."/>
            <person name="Probst A.J."/>
            <person name="Thomas B.C."/>
            <person name="Singh A."/>
            <person name="Wilkins M.J."/>
            <person name="Karaoz U."/>
            <person name="Brodie E.L."/>
            <person name="Williams K.H."/>
            <person name="Hubbard S.S."/>
            <person name="Banfield J.F."/>
        </authorList>
    </citation>
    <scope>NUCLEOTIDE SEQUENCE [LARGE SCALE GENOMIC DNA]</scope>
</reference>
<evidence type="ECO:0000313" key="1">
    <source>
        <dbReference type="EMBL" id="OGL43280.1"/>
    </source>
</evidence>
<accession>A0A1F7RPN3</accession>
<dbReference type="AlphaFoldDB" id="A0A1F7RPN3"/>
<gene>
    <name evidence="1" type="ORF">A2042_01585</name>
</gene>
<dbReference type="EMBL" id="MGDB01000007">
    <property type="protein sequence ID" value="OGL43280.1"/>
    <property type="molecule type" value="Genomic_DNA"/>
</dbReference>